<evidence type="ECO:0000256" key="11">
    <source>
        <dbReference type="SAM" id="MobiDB-lite"/>
    </source>
</evidence>
<evidence type="ECO:0000256" key="5">
    <source>
        <dbReference type="ARBA" id="ARBA00022771"/>
    </source>
</evidence>
<feature type="compositionally biased region" description="Low complexity" evidence="11">
    <location>
        <begin position="858"/>
        <end position="890"/>
    </location>
</feature>
<evidence type="ECO:0000256" key="6">
    <source>
        <dbReference type="ARBA" id="ARBA00022777"/>
    </source>
</evidence>
<dbReference type="CDD" id="cd17300">
    <property type="entry name" value="PIPKc_PIKfyve"/>
    <property type="match status" value="1"/>
</dbReference>
<feature type="domain" description="FYVE-type" evidence="12">
    <location>
        <begin position="215"/>
        <end position="275"/>
    </location>
</feature>
<dbReference type="InterPro" id="IPR044769">
    <property type="entry name" value="PIKfyve_PIPKc"/>
</dbReference>
<protein>
    <recommendedName>
        <fullName evidence="1">1-phosphatidylinositol-3-phosphate 5-kinase</fullName>
        <ecNumber evidence="1">2.7.1.150</ecNumber>
    </recommendedName>
</protein>
<dbReference type="PROSITE" id="PS51455">
    <property type="entry name" value="PIPK"/>
    <property type="match status" value="1"/>
</dbReference>
<dbReference type="SUPFAM" id="SSF56104">
    <property type="entry name" value="SAICAR synthase-like"/>
    <property type="match status" value="1"/>
</dbReference>
<dbReference type="InterPro" id="IPR002423">
    <property type="entry name" value="Cpn60/GroEL/TCP-1"/>
</dbReference>
<accession>A0AAF0E0U8</accession>
<evidence type="ECO:0000313" key="15">
    <source>
        <dbReference type="Proteomes" id="UP001214603"/>
    </source>
</evidence>
<dbReference type="Proteomes" id="UP001214603">
    <property type="component" value="Chromosome 3"/>
</dbReference>
<keyword evidence="15" id="KW-1185">Reference proteome</keyword>
<feature type="compositionally biased region" description="Low complexity" evidence="11">
    <location>
        <begin position="49"/>
        <end position="65"/>
    </location>
</feature>
<feature type="region of interest" description="Disordered" evidence="11">
    <location>
        <begin position="401"/>
        <end position="431"/>
    </location>
</feature>
<dbReference type="SMART" id="SM00064">
    <property type="entry name" value="FYVE"/>
    <property type="match status" value="1"/>
</dbReference>
<dbReference type="Pfam" id="PF00118">
    <property type="entry name" value="Cpn60_TCP1"/>
    <property type="match status" value="1"/>
</dbReference>
<dbReference type="Gene3D" id="3.30.800.10">
    <property type="entry name" value="Phosphatidylinositol Phosphate Kinase II Beta"/>
    <property type="match status" value="1"/>
</dbReference>
<keyword evidence="8 10" id="KW-0067">ATP-binding</keyword>
<dbReference type="InterPro" id="IPR027483">
    <property type="entry name" value="PInositol-4-P-4/5-kinase_C_sf"/>
</dbReference>
<dbReference type="EMBL" id="CP119936">
    <property type="protein sequence ID" value="WFD03266.1"/>
    <property type="molecule type" value="Genomic_DNA"/>
</dbReference>
<keyword evidence="5 9" id="KW-0863">Zinc-finger</keyword>
<dbReference type="PROSITE" id="PS50178">
    <property type="entry name" value="ZF_FYVE"/>
    <property type="match status" value="1"/>
</dbReference>
<feature type="compositionally biased region" description="Low complexity" evidence="11">
    <location>
        <begin position="896"/>
        <end position="911"/>
    </location>
</feature>
<evidence type="ECO:0000256" key="2">
    <source>
        <dbReference type="ARBA" id="ARBA00022679"/>
    </source>
</evidence>
<dbReference type="InterPro" id="IPR027409">
    <property type="entry name" value="GroEL-like_apical_dom_sf"/>
</dbReference>
<evidence type="ECO:0000313" key="14">
    <source>
        <dbReference type="EMBL" id="WFD03266.1"/>
    </source>
</evidence>
<feature type="compositionally biased region" description="Pro residues" evidence="11">
    <location>
        <begin position="1364"/>
        <end position="1373"/>
    </location>
</feature>
<keyword evidence="3" id="KW-0479">Metal-binding</keyword>
<evidence type="ECO:0000256" key="3">
    <source>
        <dbReference type="ARBA" id="ARBA00022723"/>
    </source>
</evidence>
<keyword evidence="4 10" id="KW-0547">Nucleotide-binding</keyword>
<feature type="compositionally biased region" description="Basic and acidic residues" evidence="11">
    <location>
        <begin position="1521"/>
        <end position="1539"/>
    </location>
</feature>
<dbReference type="FunFam" id="3.30.810.10:FF:000001">
    <property type="entry name" value="1-phosphatidylinositol 3-phosphate 5-kinase FAB1"/>
    <property type="match status" value="1"/>
</dbReference>
<feature type="compositionally biased region" description="Low complexity" evidence="11">
    <location>
        <begin position="1345"/>
        <end position="1363"/>
    </location>
</feature>
<dbReference type="Pfam" id="PF01504">
    <property type="entry name" value="PIP5K"/>
    <property type="match status" value="2"/>
</dbReference>
<dbReference type="GO" id="GO:0008270">
    <property type="term" value="F:zinc ion binding"/>
    <property type="evidence" value="ECO:0007669"/>
    <property type="project" value="UniProtKB-KW"/>
</dbReference>
<evidence type="ECO:0000256" key="8">
    <source>
        <dbReference type="ARBA" id="ARBA00022840"/>
    </source>
</evidence>
<evidence type="ECO:0000259" key="12">
    <source>
        <dbReference type="PROSITE" id="PS50178"/>
    </source>
</evidence>
<dbReference type="InterPro" id="IPR000306">
    <property type="entry name" value="Znf_FYVE"/>
</dbReference>
<evidence type="ECO:0000259" key="13">
    <source>
        <dbReference type="PROSITE" id="PS51455"/>
    </source>
</evidence>
<dbReference type="InterPro" id="IPR017455">
    <property type="entry name" value="Znf_FYVE-rel"/>
</dbReference>
<feature type="compositionally biased region" description="Low complexity" evidence="11">
    <location>
        <begin position="1609"/>
        <end position="1644"/>
    </location>
</feature>
<dbReference type="InterPro" id="IPR027484">
    <property type="entry name" value="PInositol-4-P-5-kinase_N"/>
</dbReference>
<feature type="compositionally biased region" description="Low complexity" evidence="11">
    <location>
        <begin position="1374"/>
        <end position="1399"/>
    </location>
</feature>
<feature type="region of interest" description="Disordered" evidence="11">
    <location>
        <begin position="288"/>
        <end position="313"/>
    </location>
</feature>
<dbReference type="Gene3D" id="3.50.7.10">
    <property type="entry name" value="GroEL"/>
    <property type="match status" value="1"/>
</dbReference>
<sequence>MAEAPERSLVSFNLLDDRDERPAAPSAFASLFDRMRAAFVTQPERGVTAAAAPAAAAAAPAVANAPAPPAGTDVPAPRRTEARTRTSGSPERLRSRAGPIMPLRTVPPSRALAAAAPSSPTVAVQAPTPRPDAARAASPDAEAELANVAQSVPGFPLGHDVLEDSPSLASMPLTRSEAGDETMSTLTFRPVYPSADAWIRRFRGEGLSRKYWMADETAKECRDCLLPFTPLRRRHHCRICGQIFCHRCCSNIVPGARFGHRDAIRTCNQCLCMLQEYDRREAIDAEHRAAASARSDDTSSIAPLSPTSEADDVHTPQAQFAATTLFAHDAPTRGELSSSPEAASGAEADELADASLADASLADELTPFRAGLDADDAAAHATAPLADDAFDARVLPVAEAPAAEEPAPDAPPDAPPPAAPDAPDSPVRRTARQKLMRGASRFVTSTALGAPSLVYFLRMLHQVLVAERIGDVQEWKETVKLLALSVVERVRLRTRTTALTDIRQFVKIKCLPGGRIADCEFLDGYICSKNVATKRMASFLPIRNARIMVVAFPLEYHRNANQLMSLEPIMAQEHEFIRILVARILALRPNVVIAEKSVSYYALQLFEEAGVAVFWSMKRSSVDVIARCTQADIVASIDRLALDPRLGRCACLTVDTYAFAHEPGRRKPLLRIEVLSKDVSSGLVLRGASIEKLRRIKAILALMVFVGYNLKLEEHVRRDMGVTLDWSVVNIQHGPDELPAAAHPDADEESHRSHLLTETLRKYHRLLLSASLSVILPPPFLVTHMKQVTDRLHALRAGIPAEKPNVLVYELAERPGAERPATERLGAERPGAERPGAERPGTDDPARSRKEAPRSEAPDAPAPAAHGPPSEAPTRAPDAPSDTPADTPDAPDVPDARASPAPSASASTTTASREERTLGDDEPAPHLALQDPRSFEDDTELTILEAEREAMQHSWKSCVSSMAKMLTPFAHQKLVALVRTTCAVTQQTCTGPALQTIEYYGAEDEPLGRMLERTVDASAGVCPARACDRANLLHYTTYQHNEMCVQMVVERFACPLPGEEKHLLCWSYCKACGRTTPVVPLSEESWSFSFAKYLELQFYPNRACHPTTCEHDYYRDSVRYFALRNLAIRFHADPVQPWEVVVPPMHLLIHEDKQIALKNEETISLFERNAHYWDSVCARLAALQHELRTARLYTSVPALKKTQTLALKLLRRILAAAHTDHAELQRMIAQVYWDSGRNLIEMNDVRRVLQDKVVAWDGLFLEFEKRSTVPEREIRRLLHAHLARDDEETPTETPSERASLDTPGEPKRTSLDVSALSLWDVLAGRDDKAKGERSDARDGDVPERPAAAPTDAHTAADAGTRPADAPPAAPPSPVASAASAPAASAPAASAPAAPVTPEAPARPSPPLAAPRPVRPGAPLAALPDEHPRAPPSEPRTASQPASPAAETRAASQPTSPAAEAHGTAQRTSPADPPRAPQRADRSPTLRRARPTNPAFASFAHHRGEAMALRPPWEPSQGARGARRDDKRVSRTQRERERQWRTPSRTRRARPVTSTHATVEVFKNLRDAVGGDESDSDSEREARRREAHAEHARAERVERMAAPSAPRAVEAPPARSEAPGPAAEAEAPAKTPAKAADAPAATPDAPDAPDAPEAADAPDESLEEPPSPGAEAAGETSALFARLGETWTLHCGELTTLAYPFPSSDHLFSDSRVVVREDEPSSIIAFTLHSKAYREQLLAAQQTRARTEGAVPPVDEQSSAEHLRDLENELRTTEGTHFGYEFDTGAVKLWCKIFFAEQFDALRHMYGCSESIVQSLSRCYKWDSGGGKSGSAFLKTRDDRLVVKQLSRAEMDGFSKFAPQYFAYVADCKAADRPTTLTKIFGYFRIGFRNAHTGKSLKLDVVVMENLVYGHDVYKIFDLKGSTRNRLRPETGRAHEVLLDENLVQLSHTSPVLVREHSKRILRAALYNDSLFLTDMNVMDYSLIVVLDAARNELVIGIIDYLRTYTWDKRVESFVKETAILGGGGKGEPTIITPRQYRMRFLSFLDRYFWMTPDPWVPDGWVL</sequence>
<feature type="compositionally biased region" description="Basic and acidic residues" evidence="11">
    <location>
        <begin position="1294"/>
        <end position="1310"/>
    </location>
</feature>
<dbReference type="Gene3D" id="3.30.40.10">
    <property type="entry name" value="Zinc/RING finger domain, C3HC4 (zinc finger)"/>
    <property type="match status" value="1"/>
</dbReference>
<dbReference type="SMART" id="SM00330">
    <property type="entry name" value="PIPKc"/>
    <property type="match status" value="1"/>
</dbReference>
<dbReference type="SUPFAM" id="SSF52029">
    <property type="entry name" value="GroEL apical domain-like"/>
    <property type="match status" value="1"/>
</dbReference>
<feature type="compositionally biased region" description="Basic and acidic residues" evidence="11">
    <location>
        <begin position="1326"/>
        <end position="1343"/>
    </location>
</feature>
<name>A0AAF0E0U8_9BASI</name>
<dbReference type="InterPro" id="IPR013083">
    <property type="entry name" value="Znf_RING/FYVE/PHD"/>
</dbReference>
<evidence type="ECO:0000256" key="10">
    <source>
        <dbReference type="PROSITE-ProRule" id="PRU00781"/>
    </source>
</evidence>
<dbReference type="EC" id="2.7.1.150" evidence="1"/>
<dbReference type="GO" id="GO:0000285">
    <property type="term" value="F:1-phosphatidylinositol-3-phosphate 5-kinase activity"/>
    <property type="evidence" value="ECO:0007669"/>
    <property type="project" value="UniProtKB-EC"/>
</dbReference>
<feature type="region of interest" description="Disordered" evidence="11">
    <location>
        <begin position="45"/>
        <end position="103"/>
    </location>
</feature>
<dbReference type="Gene3D" id="3.30.810.10">
    <property type="entry name" value="2-Layer Sandwich"/>
    <property type="match status" value="1"/>
</dbReference>
<dbReference type="PANTHER" id="PTHR45748:SF7">
    <property type="entry name" value="1-PHOSPHATIDYLINOSITOL 3-PHOSPHATE 5-KINASE-RELATED"/>
    <property type="match status" value="1"/>
</dbReference>
<keyword evidence="2 10" id="KW-0808">Transferase</keyword>
<dbReference type="SUPFAM" id="SSF57903">
    <property type="entry name" value="FYVE/PHD zinc finger"/>
    <property type="match status" value="1"/>
</dbReference>
<evidence type="ECO:0000256" key="4">
    <source>
        <dbReference type="ARBA" id="ARBA00022741"/>
    </source>
</evidence>
<keyword evidence="7" id="KW-0862">Zinc</keyword>
<feature type="region of interest" description="Disordered" evidence="11">
    <location>
        <begin position="1285"/>
        <end position="1312"/>
    </location>
</feature>
<dbReference type="FunFam" id="3.50.7.10:FF:000007">
    <property type="entry name" value="1-phosphatidylinositol 3-phosphate 5-kinase isoform X1"/>
    <property type="match status" value="1"/>
</dbReference>
<feature type="compositionally biased region" description="Basic and acidic residues" evidence="11">
    <location>
        <begin position="813"/>
        <end position="857"/>
    </location>
</feature>
<dbReference type="InterPro" id="IPR011011">
    <property type="entry name" value="Znf_FYVE_PHD"/>
</dbReference>
<feature type="compositionally biased region" description="Low complexity" evidence="11">
    <location>
        <begin position="116"/>
        <end position="127"/>
    </location>
</feature>
<feature type="domain" description="PIPK" evidence="13">
    <location>
        <begin position="1715"/>
        <end position="2048"/>
    </location>
</feature>
<dbReference type="GO" id="GO:0010008">
    <property type="term" value="C:endosome membrane"/>
    <property type="evidence" value="ECO:0007669"/>
    <property type="project" value="TreeGrafter"/>
</dbReference>
<keyword evidence="6 10" id="KW-0418">Kinase</keyword>
<evidence type="ECO:0000256" key="1">
    <source>
        <dbReference type="ARBA" id="ARBA00012009"/>
    </source>
</evidence>
<feature type="compositionally biased region" description="Basic and acidic residues" evidence="11">
    <location>
        <begin position="1576"/>
        <end position="1598"/>
    </location>
</feature>
<feature type="compositionally biased region" description="Pro residues" evidence="11">
    <location>
        <begin position="1400"/>
        <end position="1415"/>
    </location>
</feature>
<dbReference type="PANTHER" id="PTHR45748">
    <property type="entry name" value="1-PHOSPHATIDYLINOSITOL 3-PHOSPHATE 5-KINASE-RELATED"/>
    <property type="match status" value="1"/>
</dbReference>
<dbReference type="InterPro" id="IPR002498">
    <property type="entry name" value="PInositol-4-P-4/5-kinase_core"/>
</dbReference>
<dbReference type="CDD" id="cd03334">
    <property type="entry name" value="Fab1_TCP"/>
    <property type="match status" value="1"/>
</dbReference>
<reference evidence="14" key="1">
    <citation type="submission" date="2023-03" db="EMBL/GenBank/DDBJ databases">
        <title>Mating type loci evolution in Malassezia.</title>
        <authorList>
            <person name="Coelho M.A."/>
        </authorList>
    </citation>
    <scope>NUCLEOTIDE SEQUENCE</scope>
    <source>
        <strain evidence="14">CBS 7876</strain>
    </source>
</reference>
<feature type="compositionally biased region" description="Pro residues" evidence="11">
    <location>
        <begin position="408"/>
        <end position="420"/>
    </location>
</feature>
<evidence type="ECO:0000256" key="7">
    <source>
        <dbReference type="ARBA" id="ARBA00022833"/>
    </source>
</evidence>
<feature type="region of interest" description="Disordered" evidence="11">
    <location>
        <begin position="1326"/>
        <end position="1673"/>
    </location>
</feature>
<dbReference type="GO" id="GO:0000329">
    <property type="term" value="C:fungal-type vacuole membrane"/>
    <property type="evidence" value="ECO:0007669"/>
    <property type="project" value="TreeGrafter"/>
</dbReference>
<feature type="compositionally biased region" description="Basic and acidic residues" evidence="11">
    <location>
        <begin position="288"/>
        <end position="297"/>
    </location>
</feature>
<proteinExistence type="predicted"/>
<dbReference type="GO" id="GO:0005524">
    <property type="term" value="F:ATP binding"/>
    <property type="evidence" value="ECO:0007669"/>
    <property type="project" value="UniProtKB-UniRule"/>
</dbReference>
<feature type="region of interest" description="Disordered" evidence="11">
    <location>
        <begin position="813"/>
        <end position="936"/>
    </location>
</feature>
<dbReference type="GO" id="GO:0046854">
    <property type="term" value="P:phosphatidylinositol phosphate biosynthetic process"/>
    <property type="evidence" value="ECO:0007669"/>
    <property type="project" value="TreeGrafter"/>
</dbReference>
<gene>
    <name evidence="14" type="primary">MDM12</name>
    <name evidence="14" type="ORF">MOBT1_001955</name>
</gene>
<dbReference type="Pfam" id="PF01363">
    <property type="entry name" value="FYVE"/>
    <property type="match status" value="1"/>
</dbReference>
<organism evidence="14 15">
    <name type="scientific">Malassezia obtusa</name>
    <dbReference type="NCBI Taxonomy" id="76774"/>
    <lineage>
        <taxon>Eukaryota</taxon>
        <taxon>Fungi</taxon>
        <taxon>Dikarya</taxon>
        <taxon>Basidiomycota</taxon>
        <taxon>Ustilaginomycotina</taxon>
        <taxon>Malasseziomycetes</taxon>
        <taxon>Malasseziales</taxon>
        <taxon>Malasseziaceae</taxon>
        <taxon>Malassezia</taxon>
    </lineage>
</organism>
<feature type="region of interest" description="Disordered" evidence="11">
    <location>
        <begin position="116"/>
        <end position="135"/>
    </location>
</feature>
<evidence type="ECO:0000256" key="9">
    <source>
        <dbReference type="PROSITE-ProRule" id="PRU00091"/>
    </source>
</evidence>